<name>A0A9Q8QAW7_9HYPO</name>
<keyword evidence="2" id="KW-1185">Reference proteome</keyword>
<evidence type="ECO:0000313" key="1">
    <source>
        <dbReference type="EMBL" id="UNI16688.1"/>
    </source>
</evidence>
<reference evidence="1" key="1">
    <citation type="submission" date="2021-11" db="EMBL/GenBank/DDBJ databases">
        <title>Purpureocillium_takamizusanense_genome.</title>
        <authorList>
            <person name="Nguyen N.-H."/>
        </authorList>
    </citation>
    <scope>NUCLEOTIDE SEQUENCE</scope>
    <source>
        <strain evidence="1">PT3</strain>
    </source>
</reference>
<dbReference type="AlphaFoldDB" id="A0A9Q8QAW7"/>
<accession>A0A9Q8QAW7</accession>
<dbReference type="EMBL" id="CP086355">
    <property type="protein sequence ID" value="UNI16688.1"/>
    <property type="molecule type" value="Genomic_DNA"/>
</dbReference>
<organism evidence="1 2">
    <name type="scientific">Purpureocillium takamizusanense</name>
    <dbReference type="NCBI Taxonomy" id="2060973"/>
    <lineage>
        <taxon>Eukaryota</taxon>
        <taxon>Fungi</taxon>
        <taxon>Dikarya</taxon>
        <taxon>Ascomycota</taxon>
        <taxon>Pezizomycotina</taxon>
        <taxon>Sordariomycetes</taxon>
        <taxon>Hypocreomycetidae</taxon>
        <taxon>Hypocreales</taxon>
        <taxon>Ophiocordycipitaceae</taxon>
        <taxon>Purpureocillium</taxon>
    </lineage>
</organism>
<sequence length="152" mass="16897">MKGTTAIFAISTEERTAPSARKALFLKQNSGTIYSRSIQQLLIAPNAGGRRLKMVCYFILSKCILGYDAGSAQMSSPNLKKWRTTDRSLTIPRLARNAPLLFQQQGWHITSYSTTIIQLAPLRTKNLHVPQEMANISLSPMKTLRATASPME</sequence>
<dbReference type="Proteomes" id="UP000829364">
    <property type="component" value="Chromosome 2"/>
</dbReference>
<evidence type="ECO:0000313" key="2">
    <source>
        <dbReference type="Proteomes" id="UP000829364"/>
    </source>
</evidence>
<proteinExistence type="predicted"/>
<gene>
    <name evidence="1" type="ORF">JDV02_003102</name>
</gene>
<dbReference type="KEGG" id="ptkz:JDV02_003102"/>
<dbReference type="GeneID" id="72065062"/>
<dbReference type="RefSeq" id="XP_047840169.1">
    <property type="nucleotide sequence ID" value="XM_047984195.1"/>
</dbReference>
<protein>
    <submittedName>
        <fullName evidence="1">Uncharacterized protein</fullName>
    </submittedName>
</protein>